<dbReference type="InterPro" id="IPR051608">
    <property type="entry name" value="RQC_Subunit_NEMF"/>
</dbReference>
<gene>
    <name evidence="5" type="primary">rqcH</name>
    <name evidence="8" type="ORF">A3844_02580</name>
</gene>
<evidence type="ECO:0000256" key="5">
    <source>
        <dbReference type="HAMAP-Rule" id="MF_00844"/>
    </source>
</evidence>
<dbReference type="PANTHER" id="PTHR15239:SF6">
    <property type="entry name" value="RIBOSOME QUALITY CONTROL COMPLEX SUBUNIT NEMF"/>
    <property type="match status" value="1"/>
</dbReference>
<comment type="function">
    <text evidence="5">Key component of the ribosome quality control system (RQC), a ribosome-associated complex that mediates the extraction of incompletely synthesized nascent chains from stalled ribosomes and their subsequent degradation. RqcH recruits Ala-charged tRNA, and with RqcP directs the elongation of stalled nascent chains on 50S ribosomal subunits, leading to non-templated C-terminal alanine extensions (Ala tail). The Ala tail promotes nascent chain degradation. May add between 1 and at least 8 Ala residues. Binds to stalled 50S ribosomal subunits.</text>
</comment>
<accession>A0ABX3EXB7</accession>
<protein>
    <recommendedName>
        <fullName evidence="5">Rqc2 homolog RqcH</fullName>
        <shortName evidence="5">RqcH</shortName>
    </recommendedName>
</protein>
<comment type="similarity">
    <text evidence="5">Belongs to the NEMF family.</text>
</comment>
<evidence type="ECO:0000259" key="7">
    <source>
        <dbReference type="Pfam" id="PF05670"/>
    </source>
</evidence>
<dbReference type="HAMAP" id="MF_00844_B">
    <property type="entry name" value="RqcH_B"/>
    <property type="match status" value="1"/>
</dbReference>
<dbReference type="Gene3D" id="3.40.970.40">
    <property type="entry name" value="fibrinogen binding protein from staphylococcus aureus domain like"/>
    <property type="match status" value="1"/>
</dbReference>
<name>A0ABX3EXB7_9BACL</name>
<evidence type="ECO:0000256" key="6">
    <source>
        <dbReference type="SAM" id="MobiDB-lite"/>
    </source>
</evidence>
<reference evidence="8 9" key="1">
    <citation type="submission" date="2016-03" db="EMBL/GenBank/DDBJ databases">
        <authorList>
            <person name="Sant'Anna F.H."/>
            <person name="Ambrosini A."/>
            <person name="Souza R."/>
            <person name="Bach E."/>
            <person name="Fernandes G."/>
            <person name="Balsanelli E."/>
            <person name="Baura V.A."/>
            <person name="Souza E.M."/>
            <person name="Passaglia L."/>
        </authorList>
    </citation>
    <scope>NUCLEOTIDE SEQUENCE [LARGE SCALE GENOMIC DNA]</scope>
    <source>
        <strain evidence="8 9">P26E</strain>
    </source>
</reference>
<dbReference type="InterPro" id="IPR043682">
    <property type="entry name" value="RqcH_bacterial"/>
</dbReference>
<keyword evidence="1 5" id="KW-0820">tRNA-binding</keyword>
<comment type="subunit">
    <text evidence="5">Associates with stalled 50S ribosomal subunits. Binds to RqcP.</text>
</comment>
<feature type="region of interest" description="Disordered" evidence="6">
    <location>
        <begin position="260"/>
        <end position="279"/>
    </location>
</feature>
<keyword evidence="3 5" id="KW-0694">RNA-binding</keyword>
<dbReference type="Pfam" id="PF05833">
    <property type="entry name" value="NFACT_N"/>
    <property type="match status" value="2"/>
</dbReference>
<dbReference type="EMBL" id="LVWI01000001">
    <property type="protein sequence ID" value="OKP92016.1"/>
    <property type="molecule type" value="Genomic_DNA"/>
</dbReference>
<evidence type="ECO:0000256" key="2">
    <source>
        <dbReference type="ARBA" id="ARBA00022730"/>
    </source>
</evidence>
<dbReference type="PANTHER" id="PTHR15239">
    <property type="entry name" value="NUCLEAR EXPORT MEDIATOR FACTOR NEMF"/>
    <property type="match status" value="1"/>
</dbReference>
<evidence type="ECO:0000313" key="8">
    <source>
        <dbReference type="EMBL" id="OKP92016.1"/>
    </source>
</evidence>
<evidence type="ECO:0000313" key="9">
    <source>
        <dbReference type="Proteomes" id="UP000186058"/>
    </source>
</evidence>
<dbReference type="Pfam" id="PF05670">
    <property type="entry name" value="NFACT-R_1"/>
    <property type="match status" value="1"/>
</dbReference>
<dbReference type="RefSeq" id="WP_074106509.1">
    <property type="nucleotide sequence ID" value="NZ_LVWI01000001.1"/>
</dbReference>
<evidence type="ECO:0000256" key="4">
    <source>
        <dbReference type="ARBA" id="ARBA00022917"/>
    </source>
</evidence>
<organism evidence="8 9">
    <name type="scientific">Paenibacillus helianthi</name>
    <dbReference type="NCBI Taxonomy" id="1349432"/>
    <lineage>
        <taxon>Bacteria</taxon>
        <taxon>Bacillati</taxon>
        <taxon>Bacillota</taxon>
        <taxon>Bacilli</taxon>
        <taxon>Bacillales</taxon>
        <taxon>Paenibacillaceae</taxon>
        <taxon>Paenibacillus</taxon>
    </lineage>
</organism>
<dbReference type="InterPro" id="IPR008532">
    <property type="entry name" value="NFACT_RNA-bd"/>
</dbReference>
<evidence type="ECO:0000256" key="1">
    <source>
        <dbReference type="ARBA" id="ARBA00022555"/>
    </source>
</evidence>
<proteinExistence type="inferred from homology"/>
<sequence>MALDGIVTRAIVHELQSFIGARIGKIYQPSTHDLIFILRGSGGGGKLLLSANPTYPRVHLTDRNSINPAEAPMFCMLMRKHCEGGTIESISQVGLERIIHIQVRTRDELGDVSAKKIIIELMGRHSNIILTDLATGTIIDGIHHVTPTISSYRNVMPGIAYIEPPQQHKLNPLVIGQEAFISLAAAAEQDALTAGSGEEQEPEEMIEGELADLLKSLEEPKADGSGGPAPSADPIQWIVHAFSGISPLIAGEIVRQSGVTGPASAADSAGSTSVVSPESDEHWTEEMTSLWRSFDKVLAPVRVDSFSPMSGANAKGKPVFSAIALTLEDEHVKHYSSISACLEDYYGDKAERDTVKQRVSDLIRFLSNERSKNVKKLANLQKDLDEAQDADQFRIWGELLFASLHAVSKGDKQATLVNYYDEDQAEITIPLDPLLTPSDNAQRYFKKYNKYKNSLLVINEQLLKTHEEIAYMETLLQQLAHASLNDIEEIRDELVGQGYLRDRSKKGKKKKKATRPTLQVFTSSEGVEIYVGKNNLQNEYVTNRLASANDTWLHTKDIPGSHVVIRSESFGDATLEEAAQLAAYFSQAKQSSSVPVDCTLIRHVRKPSGAKPGFVIYDHQKTLFVTPDEERIKSLPNTLKN</sequence>
<keyword evidence="9" id="KW-1185">Reference proteome</keyword>
<comment type="caution">
    <text evidence="8">The sequence shown here is derived from an EMBL/GenBank/DDBJ whole genome shotgun (WGS) entry which is preliminary data.</text>
</comment>
<keyword evidence="2 5" id="KW-0699">rRNA-binding</keyword>
<feature type="domain" description="NFACT RNA-binding" evidence="7">
    <location>
        <begin position="520"/>
        <end position="608"/>
    </location>
</feature>
<dbReference type="Gene3D" id="2.30.310.10">
    <property type="entry name" value="ibrinogen binding protein from staphylococcus aureus domain"/>
    <property type="match status" value="1"/>
</dbReference>
<evidence type="ECO:0000256" key="3">
    <source>
        <dbReference type="ARBA" id="ARBA00022884"/>
    </source>
</evidence>
<keyword evidence="4 5" id="KW-0648">Protein biosynthesis</keyword>
<dbReference type="Proteomes" id="UP000186058">
    <property type="component" value="Unassembled WGS sequence"/>
</dbReference>